<reference evidence="2 3" key="1">
    <citation type="journal article" date="2007" name="Appl. Environ. Microbiol.">
        <title>Isolation of key methanogens for global methane emission from rice paddy fields: a novel isolate affiliated with the clone cluster rice cluster I.</title>
        <authorList>
            <person name="Sakai S."/>
            <person name="Imachi H."/>
            <person name="Sekiguchi Y."/>
            <person name="Ohashi A."/>
            <person name="Harada H."/>
            <person name="Kamagata Y."/>
        </authorList>
    </citation>
    <scope>NUCLEOTIDE SEQUENCE [LARGE SCALE GENOMIC DNA]</scope>
    <source>
        <strain evidence="3">DSM 17711 / JCM 13418 / NBRC 101707 / SANAE</strain>
    </source>
</reference>
<dbReference type="GO" id="GO:0006950">
    <property type="term" value="P:response to stress"/>
    <property type="evidence" value="ECO:0007669"/>
    <property type="project" value="TreeGrafter"/>
</dbReference>
<keyword evidence="3" id="KW-1185">Reference proteome</keyword>
<dbReference type="InterPro" id="IPR036390">
    <property type="entry name" value="WH_DNA-bd_sf"/>
</dbReference>
<dbReference type="Proteomes" id="UP000001882">
    <property type="component" value="Chromosome"/>
</dbReference>
<dbReference type="InterPro" id="IPR036388">
    <property type="entry name" value="WH-like_DNA-bd_sf"/>
</dbReference>
<dbReference type="GO" id="GO:0003700">
    <property type="term" value="F:DNA-binding transcription factor activity"/>
    <property type="evidence" value="ECO:0007669"/>
    <property type="project" value="InterPro"/>
</dbReference>
<feature type="domain" description="HTH marR-type" evidence="1">
    <location>
        <begin position="1"/>
        <end position="151"/>
    </location>
</feature>
<dbReference type="InterPro" id="IPR039422">
    <property type="entry name" value="MarR/SlyA-like"/>
</dbReference>
<dbReference type="SUPFAM" id="SSF46785">
    <property type="entry name" value="Winged helix' DNA-binding domain"/>
    <property type="match status" value="1"/>
</dbReference>
<protein>
    <submittedName>
        <fullName evidence="2">MarR family transcriptional regulator</fullName>
    </submittedName>
</protein>
<evidence type="ECO:0000259" key="1">
    <source>
        <dbReference type="PROSITE" id="PS50995"/>
    </source>
</evidence>
<sequence length="151" mass="17505">MAEKVDWESLSLRYDRMGERPWRYLTVVIKKWEREVGVVLESFETTRAQLEFLMCIAKFMKEGRTVTQKDVANALGRPKNTASGVFKSLEKKGYIVRSVSEDDLRSKHIVLTEKGLLLVEKALSAVMVVDERFFPDARDNAELIKLLKKYF</sequence>
<gene>
    <name evidence="2" type="ordered locus">MCP_0426</name>
</gene>
<dbReference type="eggNOG" id="arCOG03177">
    <property type="taxonomic scope" value="Archaea"/>
</dbReference>
<evidence type="ECO:0000313" key="2">
    <source>
        <dbReference type="EMBL" id="BAI60498.1"/>
    </source>
</evidence>
<proteinExistence type="predicted"/>
<dbReference type="Pfam" id="PF12802">
    <property type="entry name" value="MarR_2"/>
    <property type="match status" value="1"/>
</dbReference>
<evidence type="ECO:0000313" key="3">
    <source>
        <dbReference type="Proteomes" id="UP000001882"/>
    </source>
</evidence>
<accession>D1YVM6</accession>
<dbReference type="PANTHER" id="PTHR33164">
    <property type="entry name" value="TRANSCRIPTIONAL REGULATOR, MARR FAMILY"/>
    <property type="match status" value="1"/>
</dbReference>
<dbReference type="KEGG" id="mpd:MCP_0426"/>
<dbReference type="PROSITE" id="PS50995">
    <property type="entry name" value="HTH_MARR_2"/>
    <property type="match status" value="1"/>
</dbReference>
<name>D1YVM6_METPS</name>
<organism evidence="2 3">
    <name type="scientific">Methanocella paludicola (strain DSM 17711 / JCM 13418 / NBRC 101707 / SANAE)</name>
    <dbReference type="NCBI Taxonomy" id="304371"/>
    <lineage>
        <taxon>Archaea</taxon>
        <taxon>Methanobacteriati</taxon>
        <taxon>Methanobacteriota</taxon>
        <taxon>Stenosarchaea group</taxon>
        <taxon>Methanomicrobia</taxon>
        <taxon>Methanocellales</taxon>
        <taxon>Methanocellaceae</taxon>
        <taxon>Methanocella</taxon>
    </lineage>
</organism>
<reference evidence="2 3" key="2">
    <citation type="journal article" date="2008" name="Int. J. Syst. Evol. Microbiol.">
        <title>Methanocella paludicola gen. nov., sp. nov., a methane-producing archaeon, the first isolate of the lineage 'Rice Cluster I', and proposal of the new archaeal order Methanocellales ord. nov.</title>
        <authorList>
            <person name="Sakai S."/>
            <person name="Imachi H."/>
            <person name="Hanada S."/>
            <person name="Ohashi A."/>
            <person name="Harada H."/>
            <person name="Kamagata Y."/>
        </authorList>
    </citation>
    <scope>NUCLEOTIDE SEQUENCE [LARGE SCALE GENOMIC DNA]</scope>
    <source>
        <strain evidence="3">DSM 17711 / JCM 13418 / NBRC 101707 / SANAE</strain>
    </source>
</reference>
<dbReference type="SMART" id="SM00347">
    <property type="entry name" value="HTH_MARR"/>
    <property type="match status" value="1"/>
</dbReference>
<dbReference type="AlphaFoldDB" id="D1YVM6"/>
<dbReference type="PRINTS" id="PR00598">
    <property type="entry name" value="HTHMARR"/>
</dbReference>
<dbReference type="PANTHER" id="PTHR33164:SF43">
    <property type="entry name" value="HTH-TYPE TRANSCRIPTIONAL REPRESSOR YETL"/>
    <property type="match status" value="1"/>
</dbReference>
<dbReference type="EMBL" id="AP011532">
    <property type="protein sequence ID" value="BAI60498.1"/>
    <property type="molecule type" value="Genomic_DNA"/>
</dbReference>
<dbReference type="Gene3D" id="1.10.10.10">
    <property type="entry name" value="Winged helix-like DNA-binding domain superfamily/Winged helix DNA-binding domain"/>
    <property type="match status" value="1"/>
</dbReference>
<dbReference type="InParanoid" id="D1YVM6"/>
<dbReference type="RefSeq" id="WP_012899178.1">
    <property type="nucleotide sequence ID" value="NC_013665.1"/>
</dbReference>
<dbReference type="InterPro" id="IPR000835">
    <property type="entry name" value="HTH_MarR-typ"/>
</dbReference>
<dbReference type="STRING" id="304371.MCP_0426"/>
<reference evidence="3" key="3">
    <citation type="journal article" date="2011" name="PLoS ONE">
        <title>Genome sequence of a mesophilic hydrogenotrophic methanogen Methanocella paludicola, the first cultivated representative of the order Methanocellales.</title>
        <authorList>
            <person name="Sakai S."/>
            <person name="Takaki Y."/>
            <person name="Shimamura S."/>
            <person name="Sekine M."/>
            <person name="Tajima T."/>
            <person name="Kosugi H."/>
            <person name="Ichikawa N."/>
            <person name="Tasumi E."/>
            <person name="Hiraki A.T."/>
            <person name="Shimizu A."/>
            <person name="Kato Y."/>
            <person name="Nishiko R."/>
            <person name="Mori K."/>
            <person name="Fujita N."/>
            <person name="Imachi H."/>
            <person name="Takai K."/>
        </authorList>
    </citation>
    <scope>NUCLEOTIDE SEQUENCE [LARGE SCALE GENOMIC DNA]</scope>
    <source>
        <strain evidence="3">DSM 17711 / JCM 13418 / NBRC 101707 / SANAE</strain>
    </source>
</reference>
<dbReference type="GeneID" id="8680523"/>